<protein>
    <submittedName>
        <fullName evidence="1">Uncharacterized protein</fullName>
    </submittedName>
</protein>
<dbReference type="OrthoDB" id="5937837at2759"/>
<evidence type="ECO:0000313" key="2">
    <source>
        <dbReference type="Proteomes" id="UP000054721"/>
    </source>
</evidence>
<evidence type="ECO:0000313" key="1">
    <source>
        <dbReference type="EMBL" id="KRZ60454.1"/>
    </source>
</evidence>
<reference evidence="1 2" key="1">
    <citation type="submission" date="2015-05" db="EMBL/GenBank/DDBJ databases">
        <title>Evolution of Trichinella species and genotypes.</title>
        <authorList>
            <person name="Korhonen P.K."/>
            <person name="Edoardo P."/>
            <person name="Giuseppe L.R."/>
            <person name="Gasser R.B."/>
        </authorList>
    </citation>
    <scope>NUCLEOTIDE SEQUENCE [LARGE SCALE GENOMIC DNA]</scope>
    <source>
        <strain evidence="1">ISS10</strain>
    </source>
</reference>
<comment type="caution">
    <text evidence="1">The sequence shown here is derived from an EMBL/GenBank/DDBJ whole genome shotgun (WGS) entry which is preliminary data.</text>
</comment>
<dbReference type="AlphaFoldDB" id="A0A0V1LLU8"/>
<gene>
    <name evidence="1" type="ORF">T02_11355</name>
</gene>
<keyword evidence="2" id="KW-1185">Reference proteome</keyword>
<accession>A0A0V1LLU8</accession>
<sequence>MRSRSLISSVSGDGDVPLVRHQEDTILCIPLAREWTCEEVNLNASQHAVHHGRWEPAPVRRHAAVCHAGVQQQRLREHVGDACYCHVWLRAAATVGRADWEPVGARNPKTAGYLRKT</sequence>
<dbReference type="EMBL" id="JYDW01000029">
    <property type="protein sequence ID" value="KRZ60454.1"/>
    <property type="molecule type" value="Genomic_DNA"/>
</dbReference>
<dbReference type="Proteomes" id="UP000054721">
    <property type="component" value="Unassembled WGS sequence"/>
</dbReference>
<organism evidence="1 2">
    <name type="scientific">Trichinella nativa</name>
    <dbReference type="NCBI Taxonomy" id="6335"/>
    <lineage>
        <taxon>Eukaryota</taxon>
        <taxon>Metazoa</taxon>
        <taxon>Ecdysozoa</taxon>
        <taxon>Nematoda</taxon>
        <taxon>Enoplea</taxon>
        <taxon>Dorylaimia</taxon>
        <taxon>Trichinellida</taxon>
        <taxon>Trichinellidae</taxon>
        <taxon>Trichinella</taxon>
    </lineage>
</organism>
<name>A0A0V1LLU8_9BILA</name>
<proteinExistence type="predicted"/>